<keyword evidence="10" id="KW-0675">Receptor</keyword>
<dbReference type="Pfam" id="PF07715">
    <property type="entry name" value="Plug"/>
    <property type="match status" value="1"/>
</dbReference>
<comment type="caution">
    <text evidence="10">The sequence shown here is derived from an EMBL/GenBank/DDBJ whole genome shotgun (WGS) entry which is preliminary data.</text>
</comment>
<dbReference type="RefSeq" id="WP_044214120.1">
    <property type="nucleotide sequence ID" value="NZ_BAMD01000073.1"/>
</dbReference>
<dbReference type="AlphaFoldDB" id="W7Y303"/>
<keyword evidence="6 7" id="KW-0998">Cell outer membrane</keyword>
<dbReference type="eggNOG" id="COG1629">
    <property type="taxonomic scope" value="Bacteria"/>
</dbReference>
<comment type="subcellular location">
    <subcellularLocation>
        <location evidence="1 7">Cell outer membrane</location>
        <topology evidence="1 7">Multi-pass membrane protein</topology>
    </subcellularLocation>
</comment>
<name>W7Y303_9BACT</name>
<dbReference type="Gene3D" id="2.170.130.10">
    <property type="entry name" value="TonB-dependent receptor, plug domain"/>
    <property type="match status" value="1"/>
</dbReference>
<dbReference type="Proteomes" id="UP000019402">
    <property type="component" value="Unassembled WGS sequence"/>
</dbReference>
<feature type="domain" description="TonB-dependent receptor plug" evidence="9">
    <location>
        <begin position="227"/>
        <end position="351"/>
    </location>
</feature>
<dbReference type="NCBIfam" id="TIGR04056">
    <property type="entry name" value="OMP_RagA_SusC"/>
    <property type="match status" value="1"/>
</dbReference>
<dbReference type="InterPro" id="IPR008969">
    <property type="entry name" value="CarboxyPept-like_regulatory"/>
</dbReference>
<keyword evidence="5 7" id="KW-0472">Membrane</keyword>
<keyword evidence="11" id="KW-1185">Reference proteome</keyword>
<dbReference type="InterPro" id="IPR036942">
    <property type="entry name" value="Beta-barrel_TonB_sf"/>
</dbReference>
<reference evidence="10 11" key="1">
    <citation type="journal article" date="2014" name="Genome Announc.">
        <title>Draft Genome Sequence of Cytophaga fermentans JCM 21142T, a Facultative Anaerobe Isolated from Marine Mud.</title>
        <authorList>
            <person name="Starns D."/>
            <person name="Oshima K."/>
            <person name="Suda W."/>
            <person name="Iino T."/>
            <person name="Yuki M."/>
            <person name="Inoue J."/>
            <person name="Kitamura K."/>
            <person name="Iida T."/>
            <person name="Darby A."/>
            <person name="Hattori M."/>
            <person name="Ohkuma M."/>
        </authorList>
    </citation>
    <scope>NUCLEOTIDE SEQUENCE [LARGE SCALE GENOMIC DNA]</scope>
    <source>
        <strain evidence="10 11">JCM 21142</strain>
    </source>
</reference>
<keyword evidence="2 7" id="KW-0813">Transport</keyword>
<dbReference type="SUPFAM" id="SSF56935">
    <property type="entry name" value="Porins"/>
    <property type="match status" value="1"/>
</dbReference>
<evidence type="ECO:0000313" key="11">
    <source>
        <dbReference type="Proteomes" id="UP000019402"/>
    </source>
</evidence>
<dbReference type="STRING" id="869213.GCA_000517085_01654"/>
<keyword evidence="3 7" id="KW-1134">Transmembrane beta strand</keyword>
<dbReference type="EMBL" id="BAMD01000073">
    <property type="protein sequence ID" value="GAF05210.1"/>
    <property type="molecule type" value="Genomic_DNA"/>
</dbReference>
<proteinExistence type="inferred from homology"/>
<accession>W7Y303</accession>
<keyword evidence="4 7" id="KW-0812">Transmembrane</keyword>
<feature type="transmembrane region" description="Helical" evidence="8">
    <location>
        <begin position="20"/>
        <end position="39"/>
    </location>
</feature>
<evidence type="ECO:0000256" key="3">
    <source>
        <dbReference type="ARBA" id="ARBA00022452"/>
    </source>
</evidence>
<dbReference type="Gene3D" id="2.60.40.1120">
    <property type="entry name" value="Carboxypeptidase-like, regulatory domain"/>
    <property type="match status" value="1"/>
</dbReference>
<evidence type="ECO:0000256" key="4">
    <source>
        <dbReference type="ARBA" id="ARBA00022692"/>
    </source>
</evidence>
<dbReference type="OrthoDB" id="668629at2"/>
<evidence type="ECO:0000313" key="10">
    <source>
        <dbReference type="EMBL" id="GAF05210.1"/>
    </source>
</evidence>
<dbReference type="InterPro" id="IPR039426">
    <property type="entry name" value="TonB-dep_rcpt-like"/>
</dbReference>
<dbReference type="Gene3D" id="2.40.170.20">
    <property type="entry name" value="TonB-dependent receptor, beta-barrel domain"/>
    <property type="match status" value="1"/>
</dbReference>
<evidence type="ECO:0000256" key="7">
    <source>
        <dbReference type="PROSITE-ProRule" id="PRU01360"/>
    </source>
</evidence>
<evidence type="ECO:0000259" key="9">
    <source>
        <dbReference type="Pfam" id="PF07715"/>
    </source>
</evidence>
<evidence type="ECO:0000256" key="2">
    <source>
        <dbReference type="ARBA" id="ARBA00022448"/>
    </source>
</evidence>
<evidence type="ECO:0000256" key="1">
    <source>
        <dbReference type="ARBA" id="ARBA00004571"/>
    </source>
</evidence>
<dbReference type="NCBIfam" id="TIGR04057">
    <property type="entry name" value="SusC_RagA_signa"/>
    <property type="match status" value="1"/>
</dbReference>
<dbReference type="InterPro" id="IPR023996">
    <property type="entry name" value="TonB-dep_OMP_SusC/RagA"/>
</dbReference>
<dbReference type="GO" id="GO:0009279">
    <property type="term" value="C:cell outer membrane"/>
    <property type="evidence" value="ECO:0007669"/>
    <property type="project" value="UniProtKB-SubCell"/>
</dbReference>
<evidence type="ECO:0000256" key="5">
    <source>
        <dbReference type="ARBA" id="ARBA00023136"/>
    </source>
</evidence>
<dbReference type="SUPFAM" id="SSF49464">
    <property type="entry name" value="Carboxypeptidase regulatory domain-like"/>
    <property type="match status" value="1"/>
</dbReference>
<gene>
    <name evidence="10" type="ORF">JCM21142_93937</name>
</gene>
<evidence type="ECO:0000256" key="6">
    <source>
        <dbReference type="ARBA" id="ARBA00023237"/>
    </source>
</evidence>
<keyword evidence="8" id="KW-1133">Transmembrane helix</keyword>
<dbReference type="Pfam" id="PF13715">
    <property type="entry name" value="CarbopepD_reg_2"/>
    <property type="match status" value="1"/>
</dbReference>
<dbReference type="PROSITE" id="PS52016">
    <property type="entry name" value="TONB_DEPENDENT_REC_3"/>
    <property type="match status" value="1"/>
</dbReference>
<evidence type="ECO:0000256" key="8">
    <source>
        <dbReference type="SAM" id="Phobius"/>
    </source>
</evidence>
<dbReference type="InterPro" id="IPR037066">
    <property type="entry name" value="Plug_dom_sf"/>
</dbReference>
<comment type="similarity">
    <text evidence="7">Belongs to the TonB-dependent receptor family.</text>
</comment>
<sequence length="1151" mass="128890">MRRKLGKRFLVYYYAKSKEILIMGNLFLFLAFINVQIQASSLDLKLVSMSLQNGSLYEMLKSIEEQTGFGFLYSESEIDITEKVSVNAQNMPLDVLLGEVLPKLGVDFEIDELVIVLKPQMEKKEALGDQRYDKKIAVKGRIIDKEGLPLPGATIIDLKSRRGVITDSDGNYTILVADSSSVLRISFVGFKTIELTVGSQTIIDVQLQYSDDEIDEVVVTGIVQISKSSFTGTATIVKAEELISMGSDNVIKSLTLLDPSLNILDNNVFGSNPNVLPEISLRGDAILSVPNTSIDRTSLSADPNQPVFIMDDFETTLTKVIDMDMNRIESVTILKDAAATAMYGSRAANGVIVITTKQPEAGKLQVSYNLNTDFSFPDLGSYDILNAEELFGLQKDLGLYDYLMEAENTGVHKVTAIEKYVAQGVNTDWLAQPVRNAVGQKHSLNLMGGDKYMRYMLDVNYSDKPGVMKESGRKNSGIALTLNYNINDQLIFRNRLSVDKNNAENSPYGSFDYYAKMPSFLPINYANGQPIERYAIPIYDTGSTTYFPQYNPVYEAGVGNSDESEYTNINNNFSLEWRMTSALKLKANLSYTFQNSKSHQFNSPESYLYWSVSDPEKRGSYAFDDVSTESYYGNAIFNYMKEMNGHFINASLGYNISSSSSELLGFKAVGFAASNFDNPAFASSYATGEVPDASEQTVRLIGGLASVNYSYDRRFLADFTYRLDGSSQFGSNDKTAGFYSAGLGWNIHHENFLKGNSFISLFKIKGTYGETGSVNFSAYQAKDVLQYYKSTRYLGGLGTYLAALGNENLTWQTTSTLDLGADFGFFSNIISGSFNYYNKNTSDMIMDVTTPPSIGFNSFKENLGEMENKGFEFALRAKLMNRDKIKWNVYLSGYQNKSKILGIGNALKSYNELSDQAGLTDAELQEYEENNGSSTSYINETSHDFYVRFEEGESNTAIYAVRSLGIDPMTGKEIFLTKDGEPTFTWNAEDKVIVGDTEATLRGNFGTNVAYGPLEMSFTFSYSMGAQQYNYTLVDKVENSNKYYNVDRRVLEETWMEPGDVVRFKSNVLNWGNMSYTPASDRFVQDYSYINLSSMNINYYLPERFYTKLGMESMRLSFNMSDVFNWSTVKMERGTSYPYARSFSMGLRANF</sequence>
<dbReference type="InterPro" id="IPR023997">
    <property type="entry name" value="TonB-dep_OMP_SusC/RagA_CS"/>
</dbReference>
<protein>
    <submittedName>
        <fullName evidence="10">Outer membrane cobalamin receptor protein</fullName>
    </submittedName>
</protein>
<dbReference type="InterPro" id="IPR012910">
    <property type="entry name" value="Plug_dom"/>
</dbReference>
<organism evidence="10 11">
    <name type="scientific">Saccharicrinis fermentans DSM 9555 = JCM 21142</name>
    <dbReference type="NCBI Taxonomy" id="869213"/>
    <lineage>
        <taxon>Bacteria</taxon>
        <taxon>Pseudomonadati</taxon>
        <taxon>Bacteroidota</taxon>
        <taxon>Bacteroidia</taxon>
        <taxon>Marinilabiliales</taxon>
        <taxon>Marinilabiliaceae</taxon>
        <taxon>Saccharicrinis</taxon>
    </lineage>
</organism>